<proteinExistence type="predicted"/>
<comment type="caution">
    <text evidence="2">The sequence shown here is derived from an EMBL/GenBank/DDBJ whole genome shotgun (WGS) entry which is preliminary data.</text>
</comment>
<evidence type="ECO:0000256" key="1">
    <source>
        <dbReference type="SAM" id="MobiDB-lite"/>
    </source>
</evidence>
<dbReference type="Proteomes" id="UP001597176">
    <property type="component" value="Unassembled WGS sequence"/>
</dbReference>
<evidence type="ECO:0000313" key="3">
    <source>
        <dbReference type="Proteomes" id="UP001597176"/>
    </source>
</evidence>
<gene>
    <name evidence="2" type="ORF">ACFQ4G_21870</name>
</gene>
<dbReference type="EMBL" id="JBHTND010000079">
    <property type="protein sequence ID" value="MFD1304200.1"/>
    <property type="molecule type" value="Genomic_DNA"/>
</dbReference>
<reference evidence="3" key="1">
    <citation type="journal article" date="2019" name="Int. J. Syst. Evol. Microbiol.">
        <title>The Global Catalogue of Microorganisms (GCM) 10K type strain sequencing project: providing services to taxonomists for standard genome sequencing and annotation.</title>
        <authorList>
            <consortium name="The Broad Institute Genomics Platform"/>
            <consortium name="The Broad Institute Genome Sequencing Center for Infectious Disease"/>
            <person name="Wu L."/>
            <person name="Ma J."/>
        </authorList>
    </citation>
    <scope>NUCLEOTIDE SEQUENCE [LARGE SCALE GENOMIC DNA]</scope>
    <source>
        <strain evidence="3">CCUG 56108</strain>
    </source>
</reference>
<name>A0ABW3X4S7_9HYPH</name>
<keyword evidence="3" id="KW-1185">Reference proteome</keyword>
<evidence type="ECO:0000313" key="2">
    <source>
        <dbReference type="EMBL" id="MFD1304200.1"/>
    </source>
</evidence>
<feature type="compositionally biased region" description="Pro residues" evidence="1">
    <location>
        <begin position="1"/>
        <end position="21"/>
    </location>
</feature>
<feature type="non-terminal residue" evidence="2">
    <location>
        <position position="1"/>
    </location>
</feature>
<dbReference type="RefSeq" id="WP_379041117.1">
    <property type="nucleotide sequence ID" value="NZ_JBHTND010000079.1"/>
</dbReference>
<organism evidence="2 3">
    <name type="scientific">Methylobacterium marchantiae</name>
    <dbReference type="NCBI Taxonomy" id="600331"/>
    <lineage>
        <taxon>Bacteria</taxon>
        <taxon>Pseudomonadati</taxon>
        <taxon>Pseudomonadota</taxon>
        <taxon>Alphaproteobacteria</taxon>
        <taxon>Hyphomicrobiales</taxon>
        <taxon>Methylobacteriaceae</taxon>
        <taxon>Methylobacterium</taxon>
    </lineage>
</organism>
<protein>
    <submittedName>
        <fullName evidence="2">Uncharacterized protein</fullName>
    </submittedName>
</protein>
<accession>A0ABW3X4S7</accession>
<feature type="region of interest" description="Disordered" evidence="1">
    <location>
        <begin position="1"/>
        <end position="48"/>
    </location>
</feature>
<sequence>PRPKPATMPKPRLNPWPPEPKPNGLRKTRRGSFDATGEQAGRLEELATSGRRIKGDRLRDLANGTQQVIWGEFQAYADASATVPVFMVPAIDSSFYEVATNDPRVLQNLRATFRDVRPA</sequence>